<evidence type="ECO:0000256" key="3">
    <source>
        <dbReference type="PIRSR" id="PIRSR606823-2"/>
    </source>
</evidence>
<keyword evidence="4" id="KW-0746">Sphingolipid metabolism</keyword>
<keyword evidence="4" id="KW-0443">Lipid metabolism</keyword>
<keyword evidence="3" id="KW-0862">Zinc</keyword>
<dbReference type="GO" id="GO:0017040">
    <property type="term" value="F:N-acylsphingosine amidohydrolase activity"/>
    <property type="evidence" value="ECO:0007669"/>
    <property type="project" value="UniProtKB-UniRule"/>
</dbReference>
<dbReference type="Gene3D" id="2.60.40.2300">
    <property type="entry name" value="Neutral/alkaline non-lysosomal ceramidase, C-terminal domain"/>
    <property type="match status" value="1"/>
</dbReference>
<dbReference type="Proteomes" id="UP000024837">
    <property type="component" value="Unassembled WGS sequence"/>
</dbReference>
<feature type="domain" description="Neutral/alkaline non-lysosomal ceramidase N-terminal" evidence="5">
    <location>
        <begin position="87"/>
        <end position="613"/>
    </location>
</feature>
<comment type="catalytic activity">
    <reaction evidence="4">
        <text>an N-acylsphing-4-enine + H2O = sphing-4-enine + a fatty acid</text>
        <dbReference type="Rhea" id="RHEA:20856"/>
        <dbReference type="ChEBI" id="CHEBI:15377"/>
        <dbReference type="ChEBI" id="CHEBI:28868"/>
        <dbReference type="ChEBI" id="CHEBI:52639"/>
        <dbReference type="ChEBI" id="CHEBI:57756"/>
        <dbReference type="EC" id="3.5.1.23"/>
    </reaction>
</comment>
<protein>
    <recommendedName>
        <fullName evidence="4">Neutral ceramidase</fullName>
        <ecNumber evidence="4">3.5.1.23</ecNumber>
    </recommendedName>
</protein>
<name>W7HW27_9PEZI</name>
<feature type="domain" description="Neutral/alkaline non-lysosomal ceramidase C-terminal" evidence="6">
    <location>
        <begin position="618"/>
        <end position="784"/>
    </location>
</feature>
<evidence type="ECO:0000256" key="1">
    <source>
        <dbReference type="ARBA" id="ARBA00009835"/>
    </source>
</evidence>
<dbReference type="EMBL" id="KI966443">
    <property type="protein sequence ID" value="EWC44267.1"/>
    <property type="molecule type" value="Genomic_DNA"/>
</dbReference>
<dbReference type="AlphaFoldDB" id="W7HW27"/>
<evidence type="ECO:0000313" key="7">
    <source>
        <dbReference type="EMBL" id="EWC44267.1"/>
    </source>
</evidence>
<sequence length="796" mass="86298">MKILSSSAINLRTVATSCLLLLGATLLLWHVSGLDQRILFDEDNLSFKAPNSPVSPISHTYAQNFFSRAVRGAQTGVTKRQVSGQKYLLGVGKADITGPVVEINFMGYANASQLGTGLRQRLYSRAFIIGSVDNPADRFVYLVIDTACGDTAIRNGVLSGLAALGGDYALYKKNNVALTGTHSHAGPGGFMNYLLPQVTSKGFDKQNYRAIVDGTVLSIKRAHESIQEGFLTSGKTEISNAAINRSPYAYLANPAEERAKYKDDVDRTLSMLRFTRASDGEHIGVLTWYSVHGTSMLGNNTIVSGDNKGVAAYLFETAVKENGSNSNFVAGFSQASVGDTTPNVEGAYCENPENRGQKCTFDKSTCNGKSQGCHGRGPAFRVPDNGATSCYEIGYRQAKPALDLFYNLDNSEDTVAVVGNSVKSFHTFADLSKYSFTHPNGTKVRTCPAALGYSFAAGTSDGPGAFDFTQSDSGAPDANPFWKVVSGLIKHADKDQRSCHWPKPILLDVGEMHFPYDWTPNIVDIQILRVGQFIAIVSPGEATTMAGRRWKAAVAKAAAGSSDIVPAGSPPIVVLGGPANSYTHYISTEEEYNVQRYEGASTLYGPHTLNAYISLSVKHLSYLSETNTQAIAPGPLPPDNVQKSLSFITGVVYDNPPILKSFGQVITEPRGTYRGGDTVEVKFIAANPRNNLRLEETFAAVEYQNRAGAPWQQVRTDEDWDLIYNWRRDDGLWGTSSVVIQWIIGNGPKSAPAGNYRIKYYGDAKAPVTGKITPFVGISREFRIVSARRLPRAGMY</sequence>
<accession>W7HW27</accession>
<evidence type="ECO:0000256" key="4">
    <source>
        <dbReference type="RuleBase" id="RU366019"/>
    </source>
</evidence>
<evidence type="ECO:0000256" key="2">
    <source>
        <dbReference type="ARBA" id="ARBA00022801"/>
    </source>
</evidence>
<dbReference type="GO" id="GO:0005576">
    <property type="term" value="C:extracellular region"/>
    <property type="evidence" value="ECO:0007669"/>
    <property type="project" value="TreeGrafter"/>
</dbReference>
<dbReference type="Pfam" id="PF04734">
    <property type="entry name" value="Ceramidase_alk"/>
    <property type="match status" value="1"/>
</dbReference>
<keyword evidence="2 4" id="KW-0378">Hydrolase</keyword>
<keyword evidence="8" id="KW-1185">Reference proteome</keyword>
<evidence type="ECO:0000259" key="6">
    <source>
        <dbReference type="Pfam" id="PF17048"/>
    </source>
</evidence>
<dbReference type="GO" id="GO:0046512">
    <property type="term" value="P:sphingosine biosynthetic process"/>
    <property type="evidence" value="ECO:0007669"/>
    <property type="project" value="TreeGrafter"/>
</dbReference>
<proteinExistence type="inferred from homology"/>
<evidence type="ECO:0000259" key="5">
    <source>
        <dbReference type="Pfam" id="PF04734"/>
    </source>
</evidence>
<dbReference type="GO" id="GO:0046872">
    <property type="term" value="F:metal ion binding"/>
    <property type="evidence" value="ECO:0007669"/>
    <property type="project" value="UniProtKB-KW"/>
</dbReference>
<keyword evidence="3" id="KW-0479">Metal-binding</keyword>
<dbReference type="GO" id="GO:0016020">
    <property type="term" value="C:membrane"/>
    <property type="evidence" value="ECO:0007669"/>
    <property type="project" value="GOC"/>
</dbReference>
<feature type="binding site" evidence="3">
    <location>
        <position position="292"/>
    </location>
    <ligand>
        <name>Zn(2+)</name>
        <dbReference type="ChEBI" id="CHEBI:29105"/>
    </ligand>
</feature>
<dbReference type="PANTHER" id="PTHR12670">
    <property type="entry name" value="CERAMIDASE"/>
    <property type="match status" value="1"/>
</dbReference>
<feature type="binding site" evidence="3">
    <location>
        <position position="541"/>
    </location>
    <ligand>
        <name>Zn(2+)</name>
        <dbReference type="ChEBI" id="CHEBI:29105"/>
    </ligand>
</feature>
<feature type="binding site" evidence="3">
    <location>
        <position position="182"/>
    </location>
    <ligand>
        <name>Zn(2+)</name>
        <dbReference type="ChEBI" id="CHEBI:29105"/>
    </ligand>
</feature>
<reference evidence="7 8" key="1">
    <citation type="submission" date="2013-05" db="EMBL/GenBank/DDBJ databases">
        <title>Drechslerella stenobrocha genome reveals carnivorous origination and mechanical trapping mechanism of predatory fungi.</title>
        <authorList>
            <person name="Liu X."/>
            <person name="Zhang W."/>
            <person name="Liu K."/>
        </authorList>
    </citation>
    <scope>NUCLEOTIDE SEQUENCE [LARGE SCALE GENOMIC DNA]</scope>
    <source>
        <strain evidence="7 8">248</strain>
    </source>
</reference>
<dbReference type="InterPro" id="IPR031329">
    <property type="entry name" value="NEUT/ALK_ceramidase_N"/>
</dbReference>
<dbReference type="PANTHER" id="PTHR12670:SF1">
    <property type="entry name" value="NEUTRAL CERAMIDASE"/>
    <property type="match status" value="1"/>
</dbReference>
<dbReference type="FunFam" id="2.60.40.2300:FF:000004">
    <property type="entry name" value="Neutral/alkaline nonlysosomal ceramidase, putative"/>
    <property type="match status" value="1"/>
</dbReference>
<feature type="binding site" evidence="3">
    <location>
        <position position="585"/>
    </location>
    <ligand>
        <name>Zn(2+)</name>
        <dbReference type="ChEBI" id="CHEBI:29105"/>
    </ligand>
</feature>
<dbReference type="EC" id="3.5.1.23" evidence="4"/>
<dbReference type="InterPro" id="IPR031331">
    <property type="entry name" value="NEUT/ALK_ceramidase_C"/>
</dbReference>
<dbReference type="Pfam" id="PF17048">
    <property type="entry name" value="Ceramidse_alk_C"/>
    <property type="match status" value="1"/>
</dbReference>
<dbReference type="OrthoDB" id="191371at2759"/>
<evidence type="ECO:0000313" key="8">
    <source>
        <dbReference type="Proteomes" id="UP000024837"/>
    </source>
</evidence>
<organism evidence="7 8">
    <name type="scientific">Drechslerella stenobrocha 248</name>
    <dbReference type="NCBI Taxonomy" id="1043628"/>
    <lineage>
        <taxon>Eukaryota</taxon>
        <taxon>Fungi</taxon>
        <taxon>Dikarya</taxon>
        <taxon>Ascomycota</taxon>
        <taxon>Pezizomycotina</taxon>
        <taxon>Orbiliomycetes</taxon>
        <taxon>Orbiliales</taxon>
        <taxon>Orbiliaceae</taxon>
        <taxon>Drechslerella</taxon>
    </lineage>
</organism>
<comment type="cofactor">
    <cofactor evidence="3">
        <name>Zn(2+)</name>
        <dbReference type="ChEBI" id="CHEBI:29105"/>
    </cofactor>
    <text evidence="3">Binds 1 zinc ion per subunit.</text>
</comment>
<dbReference type="InterPro" id="IPR006823">
    <property type="entry name" value="Ceramidase_alk"/>
</dbReference>
<dbReference type="GO" id="GO:0042759">
    <property type="term" value="P:long-chain fatty acid biosynthetic process"/>
    <property type="evidence" value="ECO:0007669"/>
    <property type="project" value="TreeGrafter"/>
</dbReference>
<gene>
    <name evidence="7" type="ORF">DRE_01093</name>
</gene>
<comment type="similarity">
    <text evidence="1 4">Belongs to the neutral ceramidase family.</text>
</comment>
<dbReference type="InterPro" id="IPR038445">
    <property type="entry name" value="NCDase_C_sf"/>
</dbReference>
<dbReference type="GO" id="GO:0046514">
    <property type="term" value="P:ceramide catabolic process"/>
    <property type="evidence" value="ECO:0007669"/>
    <property type="project" value="InterPro"/>
</dbReference>
<dbReference type="HOGENOM" id="CLU_011300_0_1_1"/>